<protein>
    <submittedName>
        <fullName evidence="13">Type II secretion system protein GspL</fullName>
    </submittedName>
</protein>
<keyword evidence="3" id="KW-0813">Transport</keyword>
<evidence type="ECO:0000256" key="6">
    <source>
        <dbReference type="ARBA" id="ARBA00022692"/>
    </source>
</evidence>
<comment type="subcellular location">
    <subcellularLocation>
        <location evidence="1">Cell inner membrane</location>
        <topology evidence="1">Single-pass membrane protein</topology>
    </subcellularLocation>
</comment>
<dbReference type="Pfam" id="PF12693">
    <property type="entry name" value="GspL_C"/>
    <property type="match status" value="1"/>
</dbReference>
<dbReference type="InterPro" id="IPR025691">
    <property type="entry name" value="GspL_pp_dom"/>
</dbReference>
<dbReference type="InterPro" id="IPR007812">
    <property type="entry name" value="T2SS_protein-GspL"/>
</dbReference>
<dbReference type="Pfam" id="PF05134">
    <property type="entry name" value="T2SSL"/>
    <property type="match status" value="1"/>
</dbReference>
<evidence type="ECO:0000256" key="8">
    <source>
        <dbReference type="ARBA" id="ARBA00022989"/>
    </source>
</evidence>
<dbReference type="EMBL" id="MFSS01000101">
    <property type="protein sequence ID" value="OGI42065.1"/>
    <property type="molecule type" value="Genomic_DNA"/>
</dbReference>
<dbReference type="Proteomes" id="UP000177925">
    <property type="component" value="Unassembled WGS sequence"/>
</dbReference>
<keyword evidence="6 10" id="KW-0812">Transmembrane</keyword>
<evidence type="ECO:0000313" key="13">
    <source>
        <dbReference type="EMBL" id="OGI42065.1"/>
    </source>
</evidence>
<dbReference type="GO" id="GO:0015628">
    <property type="term" value="P:protein secretion by the type II secretion system"/>
    <property type="evidence" value="ECO:0007669"/>
    <property type="project" value="InterPro"/>
</dbReference>
<keyword evidence="5" id="KW-0997">Cell inner membrane</keyword>
<keyword evidence="9 10" id="KW-0472">Membrane</keyword>
<keyword evidence="8 10" id="KW-1133">Transmembrane helix</keyword>
<evidence type="ECO:0000259" key="11">
    <source>
        <dbReference type="Pfam" id="PF05134"/>
    </source>
</evidence>
<keyword evidence="4" id="KW-1003">Cell membrane</keyword>
<sequence length="345" mass="37621">MTRVNLPTRQRAKILQALPFALEDQLLGEPETLYFSYRNLPDGSLAVAVTAQERFQGWLAAFKAAGLHLVGLCPVTLRPPLEEGCWSIGFDAEEVYVRSGELAGFACPVSLAAPPAVLRAALREAGEQGRAPRELIAYNPPAQFSSAAWSEALGLPVSVREQPAAGPAPFNLLQREFAPSGELRESLRAMRPAAIMLGAWLIAAVALNLWQWWSLASDQRAARAEMTELFQKSFPEAKTVVDPGLQMERNLAILQANSGMVAPSDMLSLLNKTSQILQGNPQTKLRGLQYGDGALTLDLNFPDFKVMETMKNALAGRGLQVEILSANSRGTGVDTRLRLRTERRS</sequence>
<evidence type="ECO:0000256" key="1">
    <source>
        <dbReference type="ARBA" id="ARBA00004377"/>
    </source>
</evidence>
<evidence type="ECO:0000259" key="12">
    <source>
        <dbReference type="Pfam" id="PF12693"/>
    </source>
</evidence>
<feature type="domain" description="GspL periplasmic" evidence="12">
    <location>
        <begin position="187"/>
        <end position="341"/>
    </location>
</feature>
<comment type="similarity">
    <text evidence="2">Belongs to the GSP L family.</text>
</comment>
<comment type="caution">
    <text evidence="13">The sequence shown here is derived from an EMBL/GenBank/DDBJ whole genome shotgun (WGS) entry which is preliminary data.</text>
</comment>
<evidence type="ECO:0000256" key="2">
    <source>
        <dbReference type="ARBA" id="ARBA00005318"/>
    </source>
</evidence>
<dbReference type="InterPro" id="IPR024230">
    <property type="entry name" value="GspL_cyto_dom"/>
</dbReference>
<dbReference type="GO" id="GO:0009276">
    <property type="term" value="C:Gram-negative-bacterium-type cell wall"/>
    <property type="evidence" value="ECO:0007669"/>
    <property type="project" value="InterPro"/>
</dbReference>
<dbReference type="InterPro" id="IPR043129">
    <property type="entry name" value="ATPase_NBD"/>
</dbReference>
<gene>
    <name evidence="13" type="ORF">A2150_00195</name>
</gene>
<dbReference type="AlphaFoldDB" id="A0A1F6TAJ8"/>
<reference evidence="13 14" key="1">
    <citation type="journal article" date="2016" name="Nat. Commun.">
        <title>Thousands of microbial genomes shed light on interconnected biogeochemical processes in an aquifer system.</title>
        <authorList>
            <person name="Anantharaman K."/>
            <person name="Brown C.T."/>
            <person name="Hug L.A."/>
            <person name="Sharon I."/>
            <person name="Castelle C.J."/>
            <person name="Probst A.J."/>
            <person name="Thomas B.C."/>
            <person name="Singh A."/>
            <person name="Wilkins M.J."/>
            <person name="Karaoz U."/>
            <person name="Brodie E.L."/>
            <person name="Williams K.H."/>
            <person name="Hubbard S.S."/>
            <person name="Banfield J.F."/>
        </authorList>
    </citation>
    <scope>NUCLEOTIDE SEQUENCE [LARGE SCALE GENOMIC DNA]</scope>
</reference>
<organism evidence="13 14">
    <name type="scientific">Candidatus Muproteobacteria bacterium RBG_16_64_11</name>
    <dbReference type="NCBI Taxonomy" id="1817758"/>
    <lineage>
        <taxon>Bacteria</taxon>
        <taxon>Pseudomonadati</taxon>
        <taxon>Pseudomonadota</taxon>
        <taxon>Candidatus Muproteobacteria</taxon>
    </lineage>
</organism>
<proteinExistence type="inferred from homology"/>
<evidence type="ECO:0000256" key="7">
    <source>
        <dbReference type="ARBA" id="ARBA00022927"/>
    </source>
</evidence>
<feature type="transmembrane region" description="Helical" evidence="10">
    <location>
        <begin position="193"/>
        <end position="213"/>
    </location>
</feature>
<dbReference type="PIRSF" id="PIRSF015761">
    <property type="entry name" value="Protein_L"/>
    <property type="match status" value="1"/>
</dbReference>
<accession>A0A1F6TAJ8</accession>
<feature type="domain" description="GspL cytoplasmic actin-ATPase-like" evidence="11">
    <location>
        <begin position="3"/>
        <end position="179"/>
    </location>
</feature>
<keyword evidence="7" id="KW-0653">Protein transport</keyword>
<dbReference type="Gene3D" id="3.30.420.380">
    <property type="match status" value="1"/>
</dbReference>
<evidence type="ECO:0000256" key="4">
    <source>
        <dbReference type="ARBA" id="ARBA00022475"/>
    </source>
</evidence>
<dbReference type="NCBIfam" id="TIGR01709">
    <property type="entry name" value="typeII_sec_gspL"/>
    <property type="match status" value="1"/>
</dbReference>
<name>A0A1F6TAJ8_9PROT</name>
<dbReference type="Gene3D" id="3.30.1360.100">
    <property type="entry name" value="General secretion pathway protein M, EpsM"/>
    <property type="match status" value="1"/>
</dbReference>
<evidence type="ECO:0000313" key="14">
    <source>
        <dbReference type="Proteomes" id="UP000177925"/>
    </source>
</evidence>
<dbReference type="CDD" id="cd24017">
    <property type="entry name" value="ASKHA_T2SSL_N"/>
    <property type="match status" value="1"/>
</dbReference>
<evidence type="ECO:0000256" key="10">
    <source>
        <dbReference type="SAM" id="Phobius"/>
    </source>
</evidence>
<evidence type="ECO:0000256" key="3">
    <source>
        <dbReference type="ARBA" id="ARBA00022448"/>
    </source>
</evidence>
<evidence type="ECO:0000256" key="9">
    <source>
        <dbReference type="ARBA" id="ARBA00023136"/>
    </source>
</evidence>
<dbReference type="STRING" id="1817758.A2150_00195"/>
<dbReference type="SUPFAM" id="SSF53067">
    <property type="entry name" value="Actin-like ATPase domain"/>
    <property type="match status" value="1"/>
</dbReference>
<dbReference type="GO" id="GO:0005886">
    <property type="term" value="C:plasma membrane"/>
    <property type="evidence" value="ECO:0007669"/>
    <property type="project" value="UniProtKB-SubCell"/>
</dbReference>
<evidence type="ECO:0000256" key="5">
    <source>
        <dbReference type="ARBA" id="ARBA00022519"/>
    </source>
</evidence>
<dbReference type="GO" id="GO:0015627">
    <property type="term" value="C:type II protein secretion system complex"/>
    <property type="evidence" value="ECO:0007669"/>
    <property type="project" value="InterPro"/>
</dbReference>